<dbReference type="InterPro" id="IPR036291">
    <property type="entry name" value="NAD(P)-bd_dom_sf"/>
</dbReference>
<dbReference type="PROSITE" id="PS00061">
    <property type="entry name" value="ADH_SHORT"/>
    <property type="match status" value="1"/>
</dbReference>
<feature type="domain" description="Ketoreductase" evidence="5">
    <location>
        <begin position="64"/>
        <end position="246"/>
    </location>
</feature>
<dbReference type="GO" id="GO:0004316">
    <property type="term" value="F:3-oxoacyl-[acyl-carrier-protein] reductase (NADPH) activity"/>
    <property type="evidence" value="ECO:0007669"/>
    <property type="project" value="UniProtKB-EC"/>
</dbReference>
<reference evidence="6 7" key="1">
    <citation type="journal article" date="2014" name="Genome Announc.">
        <title>Draft Genome Sequence of Lysobacter capsici AZ78, a Bacterium Antagonistic to Plant-Pathogenic Oomycetes.</title>
        <authorList>
            <person name="Puopolo G."/>
            <person name="Sonego P."/>
            <person name="Engelen K."/>
            <person name="Pertot I."/>
        </authorList>
    </citation>
    <scope>NUCLEOTIDE SEQUENCE [LARGE SCALE GENOMIC DNA]</scope>
    <source>
        <strain evidence="6 7">AZ78</strain>
    </source>
</reference>
<comment type="similarity">
    <text evidence="1 3">Belongs to the short-chain dehydrogenases/reductases (SDR) family.</text>
</comment>
<evidence type="ECO:0000256" key="2">
    <source>
        <dbReference type="ARBA" id="ARBA00023002"/>
    </source>
</evidence>
<evidence type="ECO:0000259" key="5">
    <source>
        <dbReference type="SMART" id="SM00822"/>
    </source>
</evidence>
<keyword evidence="2 6" id="KW-0560">Oxidoreductase</keyword>
<dbReference type="Proteomes" id="UP000023435">
    <property type="component" value="Unassembled WGS sequence"/>
</dbReference>
<evidence type="ECO:0000313" key="7">
    <source>
        <dbReference type="Proteomes" id="UP000023435"/>
    </source>
</evidence>
<dbReference type="PANTHER" id="PTHR44196:SF1">
    <property type="entry name" value="DEHYDROGENASE_REDUCTASE SDR FAMILY MEMBER 7B"/>
    <property type="match status" value="1"/>
</dbReference>
<dbReference type="PRINTS" id="PR00081">
    <property type="entry name" value="GDHRDH"/>
</dbReference>
<name>A0A108U672_9GAMM</name>
<dbReference type="GO" id="GO:0016020">
    <property type="term" value="C:membrane"/>
    <property type="evidence" value="ECO:0007669"/>
    <property type="project" value="TreeGrafter"/>
</dbReference>
<dbReference type="InterPro" id="IPR057326">
    <property type="entry name" value="KR_dom"/>
</dbReference>
<sequence length="301" mass="32271">MIRARGWPDKASRAGVEDRARVRGDRAIAARPRLRKVRRRPDDPRPPSEHEETDMSNTPSLHGKTVLITGASSGIGEATAKLLAQRGANVVIGARRGERLRALEQAITDAGGSVRHRLLDVTDPADVAAFVAYAQQQFGRVDVLVNNAGIMPLSPLSALKLDEWNRMIDVNIRGVLHGIAAILPVMQAQGSGQVINVASLGAHYVVPTAAVYCATKFAVWAISDGLRQESDTIRVTTISPGVVESELADTITDPATAQGMKEFRRIAIQPDAIARAIAFAIEQPADVDVSEVIVRPTAGTF</sequence>
<dbReference type="InterPro" id="IPR002347">
    <property type="entry name" value="SDR_fam"/>
</dbReference>
<dbReference type="SMART" id="SM00822">
    <property type="entry name" value="PKS_KR"/>
    <property type="match status" value="1"/>
</dbReference>
<dbReference type="FunFam" id="3.40.50.720:FF:000047">
    <property type="entry name" value="NADP-dependent L-serine/L-allo-threonine dehydrogenase"/>
    <property type="match status" value="1"/>
</dbReference>
<feature type="compositionally biased region" description="Basic and acidic residues" evidence="4">
    <location>
        <begin position="1"/>
        <end position="28"/>
    </location>
</feature>
<evidence type="ECO:0000256" key="1">
    <source>
        <dbReference type="ARBA" id="ARBA00006484"/>
    </source>
</evidence>
<comment type="caution">
    <text evidence="6">The sequence shown here is derived from an EMBL/GenBank/DDBJ whole genome shotgun (WGS) entry which is preliminary data.</text>
</comment>
<evidence type="ECO:0000256" key="4">
    <source>
        <dbReference type="SAM" id="MobiDB-lite"/>
    </source>
</evidence>
<dbReference type="Pfam" id="PF00106">
    <property type="entry name" value="adh_short"/>
    <property type="match status" value="1"/>
</dbReference>
<dbReference type="SUPFAM" id="SSF51735">
    <property type="entry name" value="NAD(P)-binding Rossmann-fold domains"/>
    <property type="match status" value="1"/>
</dbReference>
<evidence type="ECO:0000313" key="6">
    <source>
        <dbReference type="EMBL" id="KWS03297.1"/>
    </source>
</evidence>
<feature type="region of interest" description="Disordered" evidence="4">
    <location>
        <begin position="1"/>
        <end position="62"/>
    </location>
</feature>
<dbReference type="AlphaFoldDB" id="A0A108U672"/>
<feature type="compositionally biased region" description="Basic and acidic residues" evidence="4">
    <location>
        <begin position="40"/>
        <end position="50"/>
    </location>
</feature>
<proteinExistence type="inferred from homology"/>
<organism evidence="6 7">
    <name type="scientific">Lysobacter capsici AZ78</name>
    <dbReference type="NCBI Taxonomy" id="1444315"/>
    <lineage>
        <taxon>Bacteria</taxon>
        <taxon>Pseudomonadati</taxon>
        <taxon>Pseudomonadota</taxon>
        <taxon>Gammaproteobacteria</taxon>
        <taxon>Lysobacterales</taxon>
        <taxon>Lysobacteraceae</taxon>
        <taxon>Lysobacter</taxon>
    </lineage>
</organism>
<dbReference type="PANTHER" id="PTHR44196">
    <property type="entry name" value="DEHYDROGENASE/REDUCTASE SDR FAMILY MEMBER 7B"/>
    <property type="match status" value="1"/>
</dbReference>
<dbReference type="PRINTS" id="PR00080">
    <property type="entry name" value="SDRFAMILY"/>
</dbReference>
<keyword evidence="7" id="KW-1185">Reference proteome</keyword>
<dbReference type="EMBL" id="JAJA02000001">
    <property type="protein sequence ID" value="KWS03297.1"/>
    <property type="molecule type" value="Genomic_DNA"/>
</dbReference>
<accession>A0A108U672</accession>
<dbReference type="Gene3D" id="3.40.50.720">
    <property type="entry name" value="NAD(P)-binding Rossmann-like Domain"/>
    <property type="match status" value="1"/>
</dbReference>
<protein>
    <submittedName>
        <fullName evidence="6">3-oxoacyl-[acyl-carrier protein] reductase</fullName>
        <ecNumber evidence="6">1.1.1.100</ecNumber>
    </submittedName>
</protein>
<dbReference type="EC" id="1.1.1.100" evidence="6"/>
<dbReference type="InterPro" id="IPR020904">
    <property type="entry name" value="Sc_DH/Rdtase_CS"/>
</dbReference>
<gene>
    <name evidence="6" type="ORF">AZ78_0843</name>
</gene>
<evidence type="ECO:0000256" key="3">
    <source>
        <dbReference type="RuleBase" id="RU000363"/>
    </source>
</evidence>